<keyword evidence="3" id="KW-1185">Reference proteome</keyword>
<feature type="non-terminal residue" evidence="2">
    <location>
        <position position="1"/>
    </location>
</feature>
<dbReference type="AlphaFoldDB" id="A0AAV1QMU9"/>
<reference evidence="2 3" key="1">
    <citation type="submission" date="2024-01" db="EMBL/GenBank/DDBJ databases">
        <authorList>
            <person name="Alioto T."/>
            <person name="Alioto T."/>
            <person name="Gomez Garrido J."/>
        </authorList>
    </citation>
    <scope>NUCLEOTIDE SEQUENCE [LARGE SCALE GENOMIC DNA]</scope>
</reference>
<name>A0AAV1QMU9_SCOSC</name>
<feature type="non-terminal residue" evidence="2">
    <location>
        <position position="66"/>
    </location>
</feature>
<comment type="caution">
    <text evidence="2">The sequence shown here is derived from an EMBL/GenBank/DDBJ whole genome shotgun (WGS) entry which is preliminary data.</text>
</comment>
<evidence type="ECO:0000313" key="2">
    <source>
        <dbReference type="EMBL" id="CAK6984834.1"/>
    </source>
</evidence>
<protein>
    <recommendedName>
        <fullName evidence="1">EGF-like domain-containing protein</fullName>
    </recommendedName>
</protein>
<proteinExistence type="predicted"/>
<accession>A0AAV1QMU9</accession>
<dbReference type="SUPFAM" id="SSF57196">
    <property type="entry name" value="EGF/Laminin"/>
    <property type="match status" value="1"/>
</dbReference>
<dbReference type="Gene3D" id="2.10.25.10">
    <property type="entry name" value="Laminin"/>
    <property type="match status" value="1"/>
</dbReference>
<feature type="domain" description="EGF-like" evidence="1">
    <location>
        <begin position="31"/>
        <end position="42"/>
    </location>
</feature>
<sequence length="66" mass="7617">DAEILKKDLCKNMKCGTGKCELVKETAIPVCKCDERHYGENCDTSFDEYKQLIQKQEMPKSQSTER</sequence>
<organism evidence="2 3">
    <name type="scientific">Scomber scombrus</name>
    <name type="common">Atlantic mackerel</name>
    <name type="synonym">Scomber vernalis</name>
    <dbReference type="NCBI Taxonomy" id="13677"/>
    <lineage>
        <taxon>Eukaryota</taxon>
        <taxon>Metazoa</taxon>
        <taxon>Chordata</taxon>
        <taxon>Craniata</taxon>
        <taxon>Vertebrata</taxon>
        <taxon>Euteleostomi</taxon>
        <taxon>Actinopterygii</taxon>
        <taxon>Neopterygii</taxon>
        <taxon>Teleostei</taxon>
        <taxon>Neoteleostei</taxon>
        <taxon>Acanthomorphata</taxon>
        <taxon>Pelagiaria</taxon>
        <taxon>Scombriformes</taxon>
        <taxon>Scombridae</taxon>
        <taxon>Scomber</taxon>
    </lineage>
</organism>
<evidence type="ECO:0000259" key="1">
    <source>
        <dbReference type="PROSITE" id="PS00022"/>
    </source>
</evidence>
<dbReference type="PROSITE" id="PS00022">
    <property type="entry name" value="EGF_1"/>
    <property type="match status" value="1"/>
</dbReference>
<dbReference type="InterPro" id="IPR000742">
    <property type="entry name" value="EGF"/>
</dbReference>
<dbReference type="EMBL" id="CAWUFR010002278">
    <property type="protein sequence ID" value="CAK6984834.1"/>
    <property type="molecule type" value="Genomic_DNA"/>
</dbReference>
<gene>
    <name evidence="2" type="ORF">FSCOSCO3_A026065</name>
</gene>
<evidence type="ECO:0000313" key="3">
    <source>
        <dbReference type="Proteomes" id="UP001314229"/>
    </source>
</evidence>
<dbReference type="Proteomes" id="UP001314229">
    <property type="component" value="Unassembled WGS sequence"/>
</dbReference>